<dbReference type="EMBL" id="BAAASD010000057">
    <property type="protein sequence ID" value="GAA2371582.1"/>
    <property type="molecule type" value="Genomic_DNA"/>
</dbReference>
<dbReference type="CDD" id="cd02440">
    <property type="entry name" value="AdoMet_MTases"/>
    <property type="match status" value="1"/>
</dbReference>
<gene>
    <name evidence="2" type="ORF">GCM10010246_77470</name>
</gene>
<comment type="caution">
    <text evidence="2">The sequence shown here is derived from an EMBL/GenBank/DDBJ whole genome shotgun (WGS) entry which is preliminary data.</text>
</comment>
<evidence type="ECO:0000313" key="3">
    <source>
        <dbReference type="Proteomes" id="UP001500253"/>
    </source>
</evidence>
<name>A0ABN3H977_9ACTN</name>
<feature type="domain" description="Methyltransferase" evidence="1">
    <location>
        <begin position="48"/>
        <end position="83"/>
    </location>
</feature>
<dbReference type="InterPro" id="IPR029063">
    <property type="entry name" value="SAM-dependent_MTases_sf"/>
</dbReference>
<evidence type="ECO:0000259" key="1">
    <source>
        <dbReference type="Pfam" id="PF13649"/>
    </source>
</evidence>
<reference evidence="2 3" key="1">
    <citation type="journal article" date="2019" name="Int. J. Syst. Evol. Microbiol.">
        <title>The Global Catalogue of Microorganisms (GCM) 10K type strain sequencing project: providing services to taxonomists for standard genome sequencing and annotation.</title>
        <authorList>
            <consortium name="The Broad Institute Genomics Platform"/>
            <consortium name="The Broad Institute Genome Sequencing Center for Infectious Disease"/>
            <person name="Wu L."/>
            <person name="Ma J."/>
        </authorList>
    </citation>
    <scope>NUCLEOTIDE SEQUENCE [LARGE SCALE GENOMIC DNA]</scope>
    <source>
        <strain evidence="2 3">JCM 4316</strain>
    </source>
</reference>
<dbReference type="RefSeq" id="WP_346178939.1">
    <property type="nucleotide sequence ID" value="NZ_BAAASD010000057.1"/>
</dbReference>
<dbReference type="Proteomes" id="UP001500253">
    <property type="component" value="Unassembled WGS sequence"/>
</dbReference>
<accession>A0ABN3H977</accession>
<dbReference type="Gene3D" id="3.40.50.150">
    <property type="entry name" value="Vaccinia Virus protein VP39"/>
    <property type="match status" value="1"/>
</dbReference>
<organism evidence="2 3">
    <name type="scientific">Streptomyces cuspidosporus</name>
    <dbReference type="NCBI Taxonomy" id="66882"/>
    <lineage>
        <taxon>Bacteria</taxon>
        <taxon>Bacillati</taxon>
        <taxon>Actinomycetota</taxon>
        <taxon>Actinomycetes</taxon>
        <taxon>Kitasatosporales</taxon>
        <taxon>Streptomycetaceae</taxon>
        <taxon>Streptomyces</taxon>
    </lineage>
</organism>
<protein>
    <recommendedName>
        <fullName evidence="1">Methyltransferase domain-containing protein</fullName>
    </recommendedName>
</protein>
<sequence>MRRDMGEHYQNLASTYDDNWAYSPDFVEWMSQRIAAALRLTADDRMADVGCGTGLFAKGIADALRPRHRVLCVDPSAAMLEQLDGSPDLLPILWVPESMSPRLTCWFEFARARVAASCSGATCGAW</sequence>
<dbReference type="InterPro" id="IPR041698">
    <property type="entry name" value="Methyltransf_25"/>
</dbReference>
<proteinExistence type="predicted"/>
<dbReference type="Pfam" id="PF13649">
    <property type="entry name" value="Methyltransf_25"/>
    <property type="match status" value="1"/>
</dbReference>
<dbReference type="SUPFAM" id="SSF53335">
    <property type="entry name" value="S-adenosyl-L-methionine-dependent methyltransferases"/>
    <property type="match status" value="1"/>
</dbReference>
<evidence type="ECO:0000313" key="2">
    <source>
        <dbReference type="EMBL" id="GAA2371582.1"/>
    </source>
</evidence>
<keyword evidence="3" id="KW-1185">Reference proteome</keyword>